<evidence type="ECO:0000313" key="2">
    <source>
        <dbReference type="EMBL" id="RSU10660.1"/>
    </source>
</evidence>
<feature type="domain" description="HD" evidence="1">
    <location>
        <begin position="29"/>
        <end position="133"/>
    </location>
</feature>
<keyword evidence="3" id="KW-1185">Reference proteome</keyword>
<proteinExistence type="predicted"/>
<dbReference type="OrthoDB" id="9797344at2"/>
<dbReference type="PROSITE" id="PS51831">
    <property type="entry name" value="HD"/>
    <property type="match status" value="1"/>
</dbReference>
<evidence type="ECO:0000259" key="1">
    <source>
        <dbReference type="PROSITE" id="PS51831"/>
    </source>
</evidence>
<dbReference type="SUPFAM" id="SSF109604">
    <property type="entry name" value="HD-domain/PDEase-like"/>
    <property type="match status" value="1"/>
</dbReference>
<organism evidence="2 3">
    <name type="scientific">Vagococcus acidifermentans</name>
    <dbReference type="NCBI Taxonomy" id="564710"/>
    <lineage>
        <taxon>Bacteria</taxon>
        <taxon>Bacillati</taxon>
        <taxon>Bacillota</taxon>
        <taxon>Bacilli</taxon>
        <taxon>Lactobacillales</taxon>
        <taxon>Enterococcaceae</taxon>
        <taxon>Vagococcus</taxon>
    </lineage>
</organism>
<sequence>MLTKREEADLAAIKQYSSRVLADDLTGHAADHVLRVVRLAQRIAATERCRLFIVLAGAYLHDVLDDKLVADEQAARANLTDFLQSLDLSEAVIRHILLVIDNVSFSKEMVQGKKSELTIECQIVQDADRIDALGAIGILRTAYYGGSKGHAIFEKGQPDQAITSKEDYRKPGGVINHFYVKLIKIYDRLNTTEAKRIGKARHDFLLTFLEQFHSEW</sequence>
<reference evidence="2 3" key="1">
    <citation type="submission" date="2017-05" db="EMBL/GenBank/DDBJ databases">
        <title>Vagococcus spp. assemblies.</title>
        <authorList>
            <person name="Gulvik C.A."/>
        </authorList>
    </citation>
    <scope>NUCLEOTIDE SEQUENCE [LARGE SCALE GENOMIC DNA]</scope>
    <source>
        <strain evidence="2 3">LMG 24798</strain>
    </source>
</reference>
<dbReference type="PANTHER" id="PTHR33594">
    <property type="entry name" value="SUPERFAMILY HYDROLASE, PUTATIVE (AFU_ORTHOLOGUE AFUA_1G03035)-RELATED"/>
    <property type="match status" value="1"/>
</dbReference>
<dbReference type="InterPro" id="IPR003607">
    <property type="entry name" value="HD/PDEase_dom"/>
</dbReference>
<dbReference type="Pfam" id="PF01966">
    <property type="entry name" value="HD"/>
    <property type="match status" value="1"/>
</dbReference>
<dbReference type="CDD" id="cd00077">
    <property type="entry name" value="HDc"/>
    <property type="match status" value="1"/>
</dbReference>
<dbReference type="InterPro" id="IPR006674">
    <property type="entry name" value="HD_domain"/>
</dbReference>
<evidence type="ECO:0000313" key="3">
    <source>
        <dbReference type="Proteomes" id="UP000286773"/>
    </source>
</evidence>
<dbReference type="EMBL" id="NGKC01000011">
    <property type="protein sequence ID" value="RSU10660.1"/>
    <property type="molecule type" value="Genomic_DNA"/>
</dbReference>
<protein>
    <recommendedName>
        <fullName evidence="1">HD domain-containing protein</fullName>
    </recommendedName>
</protein>
<dbReference type="Gene3D" id="1.20.58.1910">
    <property type="match status" value="1"/>
</dbReference>
<dbReference type="AlphaFoldDB" id="A0A430ARH2"/>
<dbReference type="SMART" id="SM00471">
    <property type="entry name" value="HDc"/>
    <property type="match status" value="1"/>
</dbReference>
<gene>
    <name evidence="2" type="ORF">CBF27_10105</name>
</gene>
<accession>A0A430ARH2</accession>
<comment type="caution">
    <text evidence="2">The sequence shown here is derived from an EMBL/GenBank/DDBJ whole genome shotgun (WGS) entry which is preliminary data.</text>
</comment>
<dbReference type="RefSeq" id="WP_126814187.1">
    <property type="nucleotide sequence ID" value="NZ_NGKC01000011.1"/>
</dbReference>
<name>A0A430ARH2_9ENTE</name>
<dbReference type="PANTHER" id="PTHR33594:SF1">
    <property type="entry name" value="HD_PDEASE DOMAIN-CONTAINING PROTEIN"/>
    <property type="match status" value="1"/>
</dbReference>
<dbReference type="Gene3D" id="1.10.472.50">
    <property type="entry name" value="HD-domain/PDEase-like"/>
    <property type="match status" value="1"/>
</dbReference>
<dbReference type="Proteomes" id="UP000286773">
    <property type="component" value="Unassembled WGS sequence"/>
</dbReference>